<feature type="region of interest" description="Disordered" evidence="1">
    <location>
        <begin position="1"/>
        <end position="21"/>
    </location>
</feature>
<proteinExistence type="predicted"/>
<gene>
    <name evidence="2" type="ORF">PISMIDRAFT_9330</name>
</gene>
<reference evidence="3" key="2">
    <citation type="submission" date="2015-01" db="EMBL/GenBank/DDBJ databases">
        <title>Evolutionary Origins and Diversification of the Mycorrhizal Mutualists.</title>
        <authorList>
            <consortium name="DOE Joint Genome Institute"/>
            <consortium name="Mycorrhizal Genomics Consortium"/>
            <person name="Kohler A."/>
            <person name="Kuo A."/>
            <person name="Nagy L.G."/>
            <person name="Floudas D."/>
            <person name="Copeland A."/>
            <person name="Barry K.W."/>
            <person name="Cichocki N."/>
            <person name="Veneault-Fourrey C."/>
            <person name="LaButti K."/>
            <person name="Lindquist E.A."/>
            <person name="Lipzen A."/>
            <person name="Lundell T."/>
            <person name="Morin E."/>
            <person name="Murat C."/>
            <person name="Riley R."/>
            <person name="Ohm R."/>
            <person name="Sun H."/>
            <person name="Tunlid A."/>
            <person name="Henrissat B."/>
            <person name="Grigoriev I.V."/>
            <person name="Hibbett D.S."/>
            <person name="Martin F."/>
        </authorList>
    </citation>
    <scope>NUCLEOTIDE SEQUENCE [LARGE SCALE GENOMIC DNA]</scope>
    <source>
        <strain evidence="3">441</strain>
    </source>
</reference>
<evidence type="ECO:0000313" key="2">
    <source>
        <dbReference type="EMBL" id="KIK25808.1"/>
    </source>
</evidence>
<organism evidence="2 3">
    <name type="scientific">Pisolithus microcarpus 441</name>
    <dbReference type="NCBI Taxonomy" id="765257"/>
    <lineage>
        <taxon>Eukaryota</taxon>
        <taxon>Fungi</taxon>
        <taxon>Dikarya</taxon>
        <taxon>Basidiomycota</taxon>
        <taxon>Agaricomycotina</taxon>
        <taxon>Agaricomycetes</taxon>
        <taxon>Agaricomycetidae</taxon>
        <taxon>Boletales</taxon>
        <taxon>Sclerodermatineae</taxon>
        <taxon>Pisolithaceae</taxon>
        <taxon>Pisolithus</taxon>
    </lineage>
</organism>
<evidence type="ECO:0000256" key="1">
    <source>
        <dbReference type="SAM" id="MobiDB-lite"/>
    </source>
</evidence>
<name>A0A0D0A124_9AGAM</name>
<feature type="compositionally biased region" description="Polar residues" evidence="1">
    <location>
        <begin position="236"/>
        <end position="254"/>
    </location>
</feature>
<dbReference type="Proteomes" id="UP000054018">
    <property type="component" value="Unassembled WGS sequence"/>
</dbReference>
<accession>A0A0D0A124</accession>
<feature type="region of interest" description="Disordered" evidence="1">
    <location>
        <begin position="309"/>
        <end position="368"/>
    </location>
</feature>
<keyword evidence="3" id="KW-1185">Reference proteome</keyword>
<dbReference type="AlphaFoldDB" id="A0A0D0A124"/>
<evidence type="ECO:0000313" key="3">
    <source>
        <dbReference type="Proteomes" id="UP000054018"/>
    </source>
</evidence>
<feature type="region of interest" description="Disordered" evidence="1">
    <location>
        <begin position="228"/>
        <end position="267"/>
    </location>
</feature>
<protein>
    <submittedName>
        <fullName evidence="2">Uncharacterized protein</fullName>
    </submittedName>
</protein>
<sequence length="580" mass="62538">MEEVTAREQRSQHNTQRDDLPSRYVSFLRSRVCGVESDLRDAYVRNDNDVSGIHGSAVVDLPRAGHSTSLGSSGPRRQLQPIAGNYHYSLPSHTPSDATSVLEEAQGNSLYDRMDDFHFSPQLSERRALVTASFDIACSKTAHNAHPVGDASSFRNPSAGEYPAAAYPTFIPGHEHVGPSDQAWRGGARTQEVVHSTSTLSGITSDLPYGFDDCHVYTDDGASSSYDPSSFAGGFMQTSPPMRRTGQSTTSPSRRPQAPTRSVYDVDVHTLSRKSDCGYDTSPLSGTMATAVESDASGQSQAPSFAHCQYQSQPPHLPQHLPPRNSSDLSYAYIPAPSSQPLRSDADYSPVPNPGSESDSSPVSALGRSVTGLTTCSSATHLQPHSAPPVLHERSCSPFYGDSHSPARQLNVALPLSSLGRSPQSSFRRGLPRGFGYERDFSASAYMDELEMRPEGWGTTLFRQPAGLSQIASSARPDPDFCGSAYKMPMSVQPSPSSVGVKPASPHIRRWSSVSVGSTPTSRFPTALQATSQSYTTRLRRHSQVVSSAPSLRTTFSISMGLRVARRPLVVFGAIVPNRT</sequence>
<dbReference type="HOGENOM" id="CLU_019789_0_0_1"/>
<dbReference type="EMBL" id="KN833705">
    <property type="protein sequence ID" value="KIK25808.1"/>
    <property type="molecule type" value="Genomic_DNA"/>
</dbReference>
<dbReference type="OrthoDB" id="2684569at2759"/>
<reference evidence="2 3" key="1">
    <citation type="submission" date="2014-04" db="EMBL/GenBank/DDBJ databases">
        <authorList>
            <consortium name="DOE Joint Genome Institute"/>
            <person name="Kuo A."/>
            <person name="Kohler A."/>
            <person name="Costa M.D."/>
            <person name="Nagy L.G."/>
            <person name="Floudas D."/>
            <person name="Copeland A."/>
            <person name="Barry K.W."/>
            <person name="Cichocki N."/>
            <person name="Veneault-Fourrey C."/>
            <person name="LaButti K."/>
            <person name="Lindquist E.A."/>
            <person name="Lipzen A."/>
            <person name="Lundell T."/>
            <person name="Morin E."/>
            <person name="Murat C."/>
            <person name="Sun H."/>
            <person name="Tunlid A."/>
            <person name="Henrissat B."/>
            <person name="Grigoriev I.V."/>
            <person name="Hibbett D.S."/>
            <person name="Martin F."/>
            <person name="Nordberg H.P."/>
            <person name="Cantor M.N."/>
            <person name="Hua S.X."/>
        </authorList>
    </citation>
    <scope>NUCLEOTIDE SEQUENCE [LARGE SCALE GENOMIC DNA]</scope>
    <source>
        <strain evidence="2 3">441</strain>
    </source>
</reference>